<keyword evidence="4" id="KW-1185">Reference proteome</keyword>
<evidence type="ECO:0000256" key="1">
    <source>
        <dbReference type="SAM" id="MobiDB-lite"/>
    </source>
</evidence>
<dbReference type="Gene3D" id="3.30.420.10">
    <property type="entry name" value="Ribonuclease H-like superfamily/Ribonuclease H"/>
    <property type="match status" value="1"/>
</dbReference>
<dbReference type="PANTHER" id="PTHR47723:SF19">
    <property type="entry name" value="POLYNUCLEOTIDYL TRANSFERASE, RIBONUCLEASE H-LIKE SUPERFAMILY PROTEIN"/>
    <property type="match status" value="1"/>
</dbReference>
<dbReference type="InterPro" id="IPR036397">
    <property type="entry name" value="RNaseH_sf"/>
</dbReference>
<dbReference type="Proteomes" id="UP000652761">
    <property type="component" value="Unassembled WGS sequence"/>
</dbReference>
<comment type="caution">
    <text evidence="3">The sequence shown here is derived from an EMBL/GenBank/DDBJ whole genome shotgun (WGS) entry which is preliminary data.</text>
</comment>
<evidence type="ECO:0000313" key="3">
    <source>
        <dbReference type="EMBL" id="MQL71355.1"/>
    </source>
</evidence>
<feature type="region of interest" description="Disordered" evidence="1">
    <location>
        <begin position="250"/>
        <end position="276"/>
    </location>
</feature>
<protein>
    <recommendedName>
        <fullName evidence="2">RNase H type-1 domain-containing protein</fullName>
    </recommendedName>
</protein>
<feature type="non-terminal residue" evidence="3">
    <location>
        <position position="295"/>
    </location>
</feature>
<gene>
    <name evidence="3" type="ORF">Taro_003675</name>
</gene>
<dbReference type="SUPFAM" id="SSF53098">
    <property type="entry name" value="Ribonuclease H-like"/>
    <property type="match status" value="1"/>
</dbReference>
<dbReference type="CDD" id="cd06222">
    <property type="entry name" value="RNase_H_like"/>
    <property type="match status" value="1"/>
</dbReference>
<sequence length="295" mass="32172">MSMRCLGVRGHKNLGQIPQFLSSHVSRKILAFELQSKCVDTQADYVDTTGSGFRTGFWEGQGGGILRDHEGKSLCSKVTSGDAGGGGILRDHEGNMYCAFAKAYHGLKSSLAAEVHALRDGISMCCRTGASEALIETDSLNLLQIVTTQLACPWDLAFILQDIAAMTQNFKAEIIHAPRETNKVADCLAGFALSCTLPVTWDSWADLHTAVKELYNFDKEPALVEADFEEGESVDDALGVYLLDFDEKDELGDHGSEEEDPVGSYVDGTKRFDEPTMAAYEPTKEINLCTEESPK</sequence>
<name>A0A843TK09_COLES</name>
<reference evidence="3" key="1">
    <citation type="submission" date="2017-07" db="EMBL/GenBank/DDBJ databases">
        <title>Taro Niue Genome Assembly and Annotation.</title>
        <authorList>
            <person name="Atibalentja N."/>
            <person name="Keating K."/>
            <person name="Fields C.J."/>
        </authorList>
    </citation>
    <scope>NUCLEOTIDE SEQUENCE</scope>
    <source>
        <strain evidence="3">Niue_2</strain>
        <tissue evidence="3">Leaf</tissue>
    </source>
</reference>
<organism evidence="3 4">
    <name type="scientific">Colocasia esculenta</name>
    <name type="common">Wild taro</name>
    <name type="synonym">Arum esculentum</name>
    <dbReference type="NCBI Taxonomy" id="4460"/>
    <lineage>
        <taxon>Eukaryota</taxon>
        <taxon>Viridiplantae</taxon>
        <taxon>Streptophyta</taxon>
        <taxon>Embryophyta</taxon>
        <taxon>Tracheophyta</taxon>
        <taxon>Spermatophyta</taxon>
        <taxon>Magnoliopsida</taxon>
        <taxon>Liliopsida</taxon>
        <taxon>Araceae</taxon>
        <taxon>Aroideae</taxon>
        <taxon>Colocasieae</taxon>
        <taxon>Colocasia</taxon>
    </lineage>
</organism>
<dbReference type="GO" id="GO:0003676">
    <property type="term" value="F:nucleic acid binding"/>
    <property type="evidence" value="ECO:0007669"/>
    <property type="project" value="InterPro"/>
</dbReference>
<dbReference type="InterPro" id="IPR044730">
    <property type="entry name" value="RNase_H-like_dom_plant"/>
</dbReference>
<dbReference type="InterPro" id="IPR012337">
    <property type="entry name" value="RNaseH-like_sf"/>
</dbReference>
<dbReference type="InterPro" id="IPR002156">
    <property type="entry name" value="RNaseH_domain"/>
</dbReference>
<accession>A0A843TK09</accession>
<proteinExistence type="predicted"/>
<evidence type="ECO:0000259" key="2">
    <source>
        <dbReference type="Pfam" id="PF13456"/>
    </source>
</evidence>
<dbReference type="Pfam" id="PF13456">
    <property type="entry name" value="RVT_3"/>
    <property type="match status" value="1"/>
</dbReference>
<dbReference type="GO" id="GO:0004523">
    <property type="term" value="F:RNA-DNA hybrid ribonuclease activity"/>
    <property type="evidence" value="ECO:0007669"/>
    <property type="project" value="InterPro"/>
</dbReference>
<dbReference type="PANTHER" id="PTHR47723">
    <property type="entry name" value="OS05G0353850 PROTEIN"/>
    <property type="match status" value="1"/>
</dbReference>
<dbReference type="AlphaFoldDB" id="A0A843TK09"/>
<evidence type="ECO:0000313" key="4">
    <source>
        <dbReference type="Proteomes" id="UP000652761"/>
    </source>
</evidence>
<dbReference type="EMBL" id="NMUH01000095">
    <property type="protein sequence ID" value="MQL71355.1"/>
    <property type="molecule type" value="Genomic_DNA"/>
</dbReference>
<feature type="compositionally biased region" description="Acidic residues" evidence="1">
    <location>
        <begin position="250"/>
        <end position="261"/>
    </location>
</feature>
<feature type="domain" description="RNase H type-1" evidence="2">
    <location>
        <begin position="77"/>
        <end position="191"/>
    </location>
</feature>
<dbReference type="InterPro" id="IPR053151">
    <property type="entry name" value="RNase_H-like"/>
</dbReference>